<evidence type="ECO:0000256" key="1">
    <source>
        <dbReference type="SAM" id="Phobius"/>
    </source>
</evidence>
<organism evidence="2 3">
    <name type="scientific">Bacteroides cellulosilyticus</name>
    <dbReference type="NCBI Taxonomy" id="246787"/>
    <lineage>
        <taxon>Bacteria</taxon>
        <taxon>Pseudomonadati</taxon>
        <taxon>Bacteroidota</taxon>
        <taxon>Bacteroidia</taxon>
        <taxon>Bacteroidales</taxon>
        <taxon>Bacteroidaceae</taxon>
        <taxon>Bacteroides</taxon>
    </lineage>
</organism>
<keyword evidence="1" id="KW-1133">Transmembrane helix</keyword>
<dbReference type="EMBL" id="QRVJ01000027">
    <property type="protein sequence ID" value="RGS33677.1"/>
    <property type="molecule type" value="Genomic_DNA"/>
</dbReference>
<name>A0A412I9X4_9BACE</name>
<keyword evidence="1" id="KW-0472">Membrane</keyword>
<evidence type="ECO:0000313" key="3">
    <source>
        <dbReference type="Proteomes" id="UP000283341"/>
    </source>
</evidence>
<feature type="transmembrane region" description="Helical" evidence="1">
    <location>
        <begin position="6"/>
        <end position="24"/>
    </location>
</feature>
<comment type="caution">
    <text evidence="2">The sequence shown here is derived from an EMBL/GenBank/DDBJ whole genome shotgun (WGS) entry which is preliminary data.</text>
</comment>
<dbReference type="AlphaFoldDB" id="A0A412I9X4"/>
<dbReference type="Proteomes" id="UP000283341">
    <property type="component" value="Unassembled WGS sequence"/>
</dbReference>
<dbReference type="RefSeq" id="WP_118403567.1">
    <property type="nucleotide sequence ID" value="NZ_JADNFX010000018.1"/>
</dbReference>
<protein>
    <submittedName>
        <fullName evidence="2">Uncharacterized protein</fullName>
    </submittedName>
</protein>
<reference evidence="2 3" key="1">
    <citation type="submission" date="2018-08" db="EMBL/GenBank/DDBJ databases">
        <title>A genome reference for cultivated species of the human gut microbiota.</title>
        <authorList>
            <person name="Zou Y."/>
            <person name="Xue W."/>
            <person name="Luo G."/>
        </authorList>
    </citation>
    <scope>NUCLEOTIDE SEQUENCE [LARGE SCALE GENOMIC DNA]</scope>
    <source>
        <strain evidence="2 3">AF22-3AC</strain>
    </source>
</reference>
<proteinExistence type="predicted"/>
<gene>
    <name evidence="2" type="ORF">DWX97_21165</name>
</gene>
<accession>A0A412I9X4</accession>
<keyword evidence="1" id="KW-0812">Transmembrane</keyword>
<sequence>MDYLIIGILFFIGNVIWSITFLFYQSYAKKKGENIAAKEDSKEIAMLTELGKNMATKSDIHEITLIAERTKNEAAKESAQNISYETEKGRNLATKEDIEEITKGMEIIKNEISFENQRKHNFIEARTERFINILNRAGEIQSYQATLMYYLYNNSSVDRIMDLIEQINKDMQIITYETRMILVSFEDVSPLIPLSNLNDNVFHLGTEICVHASHAISYITNWNKMYELHIQTKEQSFIEKAIENKNKLEYLQKNISYEYKDKVQENMEEYILLLHRLFGNEIFIKYKIKPER</sequence>
<evidence type="ECO:0000313" key="2">
    <source>
        <dbReference type="EMBL" id="RGS33677.1"/>
    </source>
</evidence>